<dbReference type="OMA" id="QGLRWHA"/>
<dbReference type="Proteomes" id="UP000594263">
    <property type="component" value="Unplaced"/>
</dbReference>
<dbReference type="Gramene" id="Kaladp0091s0150.2.v1.1">
    <property type="protein sequence ID" value="Kaladp0091s0150.2.v1.1"/>
    <property type="gene ID" value="Kaladp0091s0150.v1.1"/>
</dbReference>
<reference evidence="1" key="1">
    <citation type="submission" date="2021-01" db="UniProtKB">
        <authorList>
            <consortium name="EnsemblPlants"/>
        </authorList>
    </citation>
    <scope>IDENTIFICATION</scope>
</reference>
<sequence length="152" mass="17171">MGFLRRVAGFLGLSREEGHEESREVEEVVGDESDRVYREEVARGPRRGFSVPVQVAVEKTHQVGPVLVPCAPGQGGVQGLRWYTKRLKMDEDGDVADEFLEEIYPATETNSRPLPKFVIKHGTKPVKVREQIITSDGKIRQRVEYKGRLLLV</sequence>
<evidence type="ECO:0000313" key="2">
    <source>
        <dbReference type="Proteomes" id="UP000594263"/>
    </source>
</evidence>
<accession>A0A7N1A5Q3</accession>
<dbReference type="EnsemblPlants" id="Kaladp0091s0150.2.v1.1">
    <property type="protein sequence ID" value="Kaladp0091s0150.2.v1.1"/>
    <property type="gene ID" value="Kaladp0091s0150.v1.1"/>
</dbReference>
<dbReference type="PANTHER" id="PTHR35750">
    <property type="entry name" value="PHOSPHOLIPID HYDROPEROXIDE GLUTATHIONE PEROXIDASE"/>
    <property type="match status" value="1"/>
</dbReference>
<dbReference type="Gramene" id="Kaladp0091s0150.1.v1.1">
    <property type="protein sequence ID" value="Kaladp0091s0150.1.v1.1"/>
    <property type="gene ID" value="Kaladp0091s0150.v1.1"/>
</dbReference>
<evidence type="ECO:0000313" key="1">
    <source>
        <dbReference type="EnsemblPlants" id="Kaladp0091s0150.2.v1.1"/>
    </source>
</evidence>
<dbReference type="EnsemblPlants" id="Kaladp0091s0150.1.v1.1">
    <property type="protein sequence ID" value="Kaladp0091s0150.1.v1.1"/>
    <property type="gene ID" value="Kaladp0091s0150.v1.1"/>
</dbReference>
<proteinExistence type="predicted"/>
<dbReference type="PANTHER" id="PTHR35750:SF1">
    <property type="entry name" value="PHOSPHOLIPID HYDROPEROXIDE GLUTATHIONE PEROXIDASE"/>
    <property type="match status" value="1"/>
</dbReference>
<protein>
    <submittedName>
        <fullName evidence="1">Uncharacterized protein</fullName>
    </submittedName>
</protein>
<name>A0A7N1A5Q3_KALFE</name>
<keyword evidence="2" id="KW-1185">Reference proteome</keyword>
<organism evidence="1 2">
    <name type="scientific">Kalanchoe fedtschenkoi</name>
    <name type="common">Lavender scallops</name>
    <name type="synonym">South American air plant</name>
    <dbReference type="NCBI Taxonomy" id="63787"/>
    <lineage>
        <taxon>Eukaryota</taxon>
        <taxon>Viridiplantae</taxon>
        <taxon>Streptophyta</taxon>
        <taxon>Embryophyta</taxon>
        <taxon>Tracheophyta</taxon>
        <taxon>Spermatophyta</taxon>
        <taxon>Magnoliopsida</taxon>
        <taxon>eudicotyledons</taxon>
        <taxon>Gunneridae</taxon>
        <taxon>Pentapetalae</taxon>
        <taxon>Saxifragales</taxon>
        <taxon>Crassulaceae</taxon>
        <taxon>Kalanchoe</taxon>
    </lineage>
</organism>
<dbReference type="AlphaFoldDB" id="A0A7N1A5Q3"/>